<dbReference type="PATRIC" id="fig|294.195.peg.3724"/>
<accession>A0A125QDY3</accession>
<evidence type="ECO:0000259" key="1">
    <source>
        <dbReference type="Pfam" id="PF20178"/>
    </source>
</evidence>
<dbReference type="InterPro" id="IPR046673">
    <property type="entry name" value="ToxA_N"/>
</dbReference>
<dbReference type="Proteomes" id="UP000063434">
    <property type="component" value="Unassembled WGS sequence"/>
</dbReference>
<protein>
    <recommendedName>
        <fullName evidence="1">Dermonecrotic toxin N-terminal domain-containing protein</fullName>
    </recommendedName>
</protein>
<organism evidence="2 3">
    <name type="scientific">Pseudomonas fluorescens</name>
    <dbReference type="NCBI Taxonomy" id="294"/>
    <lineage>
        <taxon>Bacteria</taxon>
        <taxon>Pseudomonadati</taxon>
        <taxon>Pseudomonadota</taxon>
        <taxon>Gammaproteobacteria</taxon>
        <taxon>Pseudomonadales</taxon>
        <taxon>Pseudomonadaceae</taxon>
        <taxon>Pseudomonas</taxon>
    </lineage>
</organism>
<feature type="domain" description="Dermonecrotic toxin N-terminal" evidence="1">
    <location>
        <begin position="464"/>
        <end position="710"/>
    </location>
</feature>
<proteinExistence type="predicted"/>
<gene>
    <name evidence="2" type="ORF">PFL603g_03469</name>
</gene>
<evidence type="ECO:0000313" key="2">
    <source>
        <dbReference type="EMBL" id="KWV73364.1"/>
    </source>
</evidence>
<dbReference type="EMBL" id="LCYC01000048">
    <property type="protein sequence ID" value="KWV73364.1"/>
    <property type="molecule type" value="Genomic_DNA"/>
</dbReference>
<sequence length="1405" mass="157239">MQPTYRLSSTPAASLAATQDNEYKTHYRDQLQGIDTTLQFLRTRPSFASFINERLNATFTSTANLDASRVFIKSDPSGVVVAQDAVQATRLLPSVMDAVIRRIVDQQPASFASRSTTFTFDRDEEADEQLPSSLTPAAFDTFLDELSASLQTAYRACLDTFWKQAVSTTDPRLPRDSVISARSKQISVEASLLKADGTLNTNGLRLVETFVAYPDAVARQARPNRPAAYAVVLKGAGAGADMPLHGAVMLTARDPFDSSSDKSKPLAPLVARPVTTSVNVGIVVLFTPNRGLEAFQSLALLDQELHRRLNTDYEFDGLFSLLADKHYEPATALRDKAQSTGCFDYKEILESVFSASVAAQYEKLVDDFAFMVSRYQRRGTDEDFSQLPVSLDRTMDMQKCFGVSEVLRARETKRSKAELEQFLSAASEADKQAWAAAARDYLGELERAYTGEGLPSVLQYGDQQTLLAYSSEQLAQALENQYGIETDPCDIQVTVRRPNPAPGLYFPGARPNPQSGQPHYSTDTKSLAALALENVDYLDEVFVAKSKLSLYGEPYTALTTQQVKDLVRDVDIGGSYIEFLNKRLLTSAEARQLKQSFVDVMCKQLRVDGIEAKIAKDFTSDSYARVKSVLDHPTQTAERAKAGGYEVSVSALYIRDIHVRGVLAVTCANPKNNVIALYTPRSPDGRAFREYTGMTQLLDQFVNNNAWQDYLFERMDGSALPRLRTTFRRGIFRSEISLWGIKGNFLERAYDFEARAAIAQADRKTTSTHESNVRSTWTVVEGLVEVALAVFPVKVTFVIGLVRSAMALSAALDALQNDDSVGATHEFVRAFGYMVGALIDGAVGFAPVRLPSARPGLPHQMALNTAPKDVTPLAGWESQGFYTRAGKGSTPGQHFLKEKDQWFKVIYDETTAVGTWRLQNPRRDGRHHYHLPPITRNTANEWIIRSPEIGLRGGYHSRMARDDLMRLYPDLGDVQAARVLDSFEFPAGRERAMELALVRRLGDGPLELQAIGLRDIPVEFRQYLNATTTLDQARLRLQGIDPGRTAPVALPAARASVIVTQQWKSWGTKIDPALLQRKSDAFMAWEYKPVYSQQTGWSQQEGIFIKVDDLYYRTHDQSDWFTGTASIYKPGATYDDFDSFELMLRNNPSEQPMIATCDRATKELATQSWQVVERRPFEKTITAYVQEAFPDLTSVSHTQIARAVFNKYRQDYKYVDMLRVWRTGQTALDTPLSLLELTRHTIGSNPRVPLGRAHEGTQPAAWRRVDFASDRFEPHFNHAVTRPGPVTLRALMTEVMAKVAHGELLEVSGTKLLFRRAGDDRLYCLHLVDTSEAFIADRGFRRSLQRPRDYREVSRGQFELQYTSFRNTDFGTALNNQKVINLIGGLQHNRRSVQPSQLFIIRLDT</sequence>
<dbReference type="RefSeq" id="WP_060766075.1">
    <property type="nucleotide sequence ID" value="NZ_LCYC01000048.1"/>
</dbReference>
<reference evidence="2 3" key="1">
    <citation type="submission" date="2015-05" db="EMBL/GenBank/DDBJ databases">
        <title>A genomic and transcriptomic approach to investigate the blue pigment phenotype in Pseudomonas fluorescens.</title>
        <authorList>
            <person name="Andreani N.A."/>
            <person name="Cardazzo B."/>
        </authorList>
    </citation>
    <scope>NUCLEOTIDE SEQUENCE [LARGE SCALE GENOMIC DNA]</scope>
    <source>
        <strain evidence="2 3">Ps_40</strain>
    </source>
</reference>
<name>A0A125QDY3_PSEFL</name>
<comment type="caution">
    <text evidence="2">The sequence shown here is derived from an EMBL/GenBank/DDBJ whole genome shotgun (WGS) entry which is preliminary data.</text>
</comment>
<evidence type="ECO:0000313" key="3">
    <source>
        <dbReference type="Proteomes" id="UP000063434"/>
    </source>
</evidence>
<dbReference type="Pfam" id="PF20178">
    <property type="entry name" value="ToxA_N"/>
    <property type="match status" value="1"/>
</dbReference>